<dbReference type="EMBL" id="WIWF01000036">
    <property type="protein sequence ID" value="MQT74954.1"/>
    <property type="molecule type" value="Genomic_DNA"/>
</dbReference>
<evidence type="ECO:0000313" key="2">
    <source>
        <dbReference type="EMBL" id="MQT89624.1"/>
    </source>
</evidence>
<dbReference type="RefSeq" id="WP_153328245.1">
    <property type="nucleotide sequence ID" value="NZ_JBQQFY010000050.1"/>
</dbReference>
<gene>
    <name evidence="1" type="ORF">GHO37_11650</name>
    <name evidence="2" type="ORF">GHO39_10825</name>
</gene>
<evidence type="ECO:0000313" key="4">
    <source>
        <dbReference type="Proteomes" id="UP000489190"/>
    </source>
</evidence>
<dbReference type="EMBL" id="WIWI01000025">
    <property type="protein sequence ID" value="MQT89624.1"/>
    <property type="molecule type" value="Genomic_DNA"/>
</dbReference>
<dbReference type="Proteomes" id="UP000447574">
    <property type="component" value="Unassembled WGS sequence"/>
</dbReference>
<organism evidence="2 4">
    <name type="scientific">Pseudomonas helleri</name>
    <dbReference type="NCBI Taxonomy" id="1608996"/>
    <lineage>
        <taxon>Bacteria</taxon>
        <taxon>Pseudomonadati</taxon>
        <taxon>Pseudomonadota</taxon>
        <taxon>Gammaproteobacteria</taxon>
        <taxon>Pseudomonadales</taxon>
        <taxon>Pseudomonadaceae</taxon>
        <taxon>Pseudomonas</taxon>
    </lineage>
</organism>
<dbReference type="AlphaFoldDB" id="A0A7X1XG36"/>
<accession>A0A7X1XG36</accession>
<sequence length="87" mass="9160">MTGHDSNEKNDLLAALNLPSTVHAQALKLLGAIAQARSAADCNRAADRAEGFGLGLETVKALNPASIEGLYLAFEHTATARFVVLEQ</sequence>
<comment type="caution">
    <text evidence="2">The sequence shown here is derived from an EMBL/GenBank/DDBJ whole genome shotgun (WGS) entry which is preliminary data.</text>
</comment>
<dbReference type="Proteomes" id="UP000489190">
    <property type="component" value="Unassembled WGS sequence"/>
</dbReference>
<evidence type="ECO:0000313" key="3">
    <source>
        <dbReference type="Proteomes" id="UP000447574"/>
    </source>
</evidence>
<evidence type="ECO:0000313" key="1">
    <source>
        <dbReference type="EMBL" id="MQT74954.1"/>
    </source>
</evidence>
<reference evidence="3 4" key="1">
    <citation type="submission" date="2019-10" db="EMBL/GenBank/DDBJ databases">
        <title>Evaluation of single-gene subtyping targets for Pseudomonas.</title>
        <authorList>
            <person name="Reichler S.J."/>
            <person name="Orsi R.H."/>
            <person name="Wiedmann M."/>
            <person name="Martin N.H."/>
            <person name="Murphy S.I."/>
        </authorList>
    </citation>
    <scope>NUCLEOTIDE SEQUENCE [LARGE SCALE GENOMIC DNA]</scope>
    <source>
        <strain evidence="1 3">FSL R10-2932</strain>
        <strain evidence="2 4">FSL R10-3254</strain>
    </source>
</reference>
<name>A0A7X1XG36_9PSED</name>
<protein>
    <submittedName>
        <fullName evidence="2">Uncharacterized protein</fullName>
    </submittedName>
</protein>
<proteinExistence type="predicted"/>